<comment type="similarity">
    <text evidence="1">Belongs to the Gfa family.</text>
</comment>
<keyword evidence="7" id="KW-1185">Reference proteome</keyword>
<keyword evidence="2" id="KW-0479">Metal-binding</keyword>
<evidence type="ECO:0000256" key="1">
    <source>
        <dbReference type="ARBA" id="ARBA00005495"/>
    </source>
</evidence>
<dbReference type="Proteomes" id="UP000509367">
    <property type="component" value="Chromosome"/>
</dbReference>
<evidence type="ECO:0000259" key="5">
    <source>
        <dbReference type="PROSITE" id="PS51891"/>
    </source>
</evidence>
<dbReference type="SUPFAM" id="SSF51316">
    <property type="entry name" value="Mss4-like"/>
    <property type="match status" value="1"/>
</dbReference>
<feature type="domain" description="CENP-V/GFA" evidence="5">
    <location>
        <begin position="5"/>
        <end position="119"/>
    </location>
</feature>
<accession>A0A6N1V8D9</accession>
<keyword evidence="3" id="KW-0862">Zinc</keyword>
<organism evidence="6 7">
    <name type="scientific">Oricola thermophila</name>
    <dbReference type="NCBI Taxonomy" id="2742145"/>
    <lineage>
        <taxon>Bacteria</taxon>
        <taxon>Pseudomonadati</taxon>
        <taxon>Pseudomonadota</taxon>
        <taxon>Alphaproteobacteria</taxon>
        <taxon>Hyphomicrobiales</taxon>
        <taxon>Ahrensiaceae</taxon>
        <taxon>Oricola</taxon>
    </lineage>
</organism>
<dbReference type="PROSITE" id="PS51891">
    <property type="entry name" value="CENP_V_GFA"/>
    <property type="match status" value="1"/>
</dbReference>
<evidence type="ECO:0000256" key="4">
    <source>
        <dbReference type="ARBA" id="ARBA00023239"/>
    </source>
</evidence>
<dbReference type="InterPro" id="IPR011057">
    <property type="entry name" value="Mss4-like_sf"/>
</dbReference>
<evidence type="ECO:0000313" key="6">
    <source>
        <dbReference type="EMBL" id="QKV17231.1"/>
    </source>
</evidence>
<reference evidence="6 7" key="1">
    <citation type="submission" date="2020-06" db="EMBL/GenBank/DDBJ databases">
        <title>Oricola thermophila sp. nov. isolated from a tidal sediments.</title>
        <authorList>
            <person name="Kwon K.K."/>
            <person name="Yang S.-H."/>
            <person name="Park M.-J."/>
        </authorList>
    </citation>
    <scope>NUCLEOTIDE SEQUENCE [LARGE SCALE GENOMIC DNA]</scope>
    <source>
        <strain evidence="6 7">MEBiC13590</strain>
    </source>
</reference>
<dbReference type="AlphaFoldDB" id="A0A6N1V8D9"/>
<dbReference type="Gene3D" id="3.90.1590.10">
    <property type="entry name" value="glutathione-dependent formaldehyde- activating enzyme (gfa)"/>
    <property type="match status" value="1"/>
</dbReference>
<dbReference type="GO" id="GO:0016846">
    <property type="term" value="F:carbon-sulfur lyase activity"/>
    <property type="evidence" value="ECO:0007669"/>
    <property type="project" value="InterPro"/>
</dbReference>
<evidence type="ECO:0000256" key="3">
    <source>
        <dbReference type="ARBA" id="ARBA00022833"/>
    </source>
</evidence>
<evidence type="ECO:0000256" key="2">
    <source>
        <dbReference type="ARBA" id="ARBA00022723"/>
    </source>
</evidence>
<sequence length="133" mass="14477">MTSKHSGSCLCGAVTFEIEGTFDRFMLCHCSRCRKFSGTAHASNLFCDTGTLTFLSGEEKIRHFDVPGTRFLKAFCADCGSPLPRVRGEGVAVPAGCLDTPVDIAPTAHIFFCDRANWEEGLDACPKFDGYPK</sequence>
<dbReference type="EMBL" id="CP054836">
    <property type="protein sequence ID" value="QKV17231.1"/>
    <property type="molecule type" value="Genomic_DNA"/>
</dbReference>
<keyword evidence="4" id="KW-0456">Lyase</keyword>
<proteinExistence type="inferred from homology"/>
<dbReference type="PANTHER" id="PTHR33337:SF40">
    <property type="entry name" value="CENP-V_GFA DOMAIN-CONTAINING PROTEIN-RELATED"/>
    <property type="match status" value="1"/>
</dbReference>
<evidence type="ECO:0000313" key="7">
    <source>
        <dbReference type="Proteomes" id="UP000509367"/>
    </source>
</evidence>
<dbReference type="GO" id="GO:0046872">
    <property type="term" value="F:metal ion binding"/>
    <property type="evidence" value="ECO:0007669"/>
    <property type="project" value="UniProtKB-KW"/>
</dbReference>
<protein>
    <submittedName>
        <fullName evidence="6">GFA family protein</fullName>
    </submittedName>
</protein>
<dbReference type="PANTHER" id="PTHR33337">
    <property type="entry name" value="GFA DOMAIN-CONTAINING PROTEIN"/>
    <property type="match status" value="1"/>
</dbReference>
<name>A0A6N1V8D9_9HYPH</name>
<dbReference type="InterPro" id="IPR006913">
    <property type="entry name" value="CENP-V/GFA"/>
</dbReference>
<dbReference type="KEGG" id="orm:HTY61_01490"/>
<dbReference type="RefSeq" id="WP_175275127.1">
    <property type="nucleotide sequence ID" value="NZ_CP054836.1"/>
</dbReference>
<dbReference type="Pfam" id="PF04828">
    <property type="entry name" value="GFA"/>
    <property type="match status" value="1"/>
</dbReference>
<gene>
    <name evidence="6" type="ORF">HTY61_01490</name>
</gene>